<dbReference type="Gene3D" id="1.20.5.340">
    <property type="match status" value="1"/>
</dbReference>
<organism evidence="2 3">
    <name type="scientific">Pseudomonas frederiksbergensis</name>
    <dbReference type="NCBI Taxonomy" id="104087"/>
    <lineage>
        <taxon>Bacteria</taxon>
        <taxon>Pseudomonadati</taxon>
        <taxon>Pseudomonadota</taxon>
        <taxon>Gammaproteobacteria</taxon>
        <taxon>Pseudomonadales</taxon>
        <taxon>Pseudomonadaceae</taxon>
        <taxon>Pseudomonas</taxon>
    </lineage>
</organism>
<name>A0A423HSK1_9PSED</name>
<reference evidence="2 3" key="1">
    <citation type="submission" date="2016-10" db="EMBL/GenBank/DDBJ databases">
        <title>Comparative genome analysis of multiple Pseudomonas spp. focuses on biocontrol and plant growth promoting traits.</title>
        <authorList>
            <person name="Tao X.-Y."/>
            <person name="Taylor C.G."/>
        </authorList>
    </citation>
    <scope>NUCLEOTIDE SEQUENCE [LARGE SCALE GENOMIC DNA]</scope>
    <source>
        <strain evidence="2 3">36C6</strain>
    </source>
</reference>
<sequence>MNGLVLAASFLIVTLRGTFRGPEFIEPGTVLDVSRDLRNTMVANGAARDATDEEIAEYRNLHATADLIGGDLRDLARQRGDLEDEIAVLEQGKAQLSVDLEGLADKQKDLTAEVDKLTAKRDELGAEVTALEAKAKAAKPAK</sequence>
<dbReference type="Proteomes" id="UP000284002">
    <property type="component" value="Unassembled WGS sequence"/>
</dbReference>
<gene>
    <name evidence="2" type="ORF">BK662_11505</name>
</gene>
<evidence type="ECO:0000256" key="1">
    <source>
        <dbReference type="SAM" id="Coils"/>
    </source>
</evidence>
<evidence type="ECO:0000313" key="2">
    <source>
        <dbReference type="EMBL" id="RON16048.1"/>
    </source>
</evidence>
<dbReference type="EMBL" id="MOBM01000014">
    <property type="protein sequence ID" value="RON16048.1"/>
    <property type="molecule type" value="Genomic_DNA"/>
</dbReference>
<comment type="caution">
    <text evidence="2">The sequence shown here is derived from an EMBL/GenBank/DDBJ whole genome shotgun (WGS) entry which is preliminary data.</text>
</comment>
<dbReference type="RefSeq" id="WP_123358249.1">
    <property type="nucleotide sequence ID" value="NZ_MOBM01000014.1"/>
</dbReference>
<proteinExistence type="predicted"/>
<evidence type="ECO:0000313" key="3">
    <source>
        <dbReference type="Proteomes" id="UP000284002"/>
    </source>
</evidence>
<feature type="coiled-coil region" evidence="1">
    <location>
        <begin position="72"/>
        <end position="134"/>
    </location>
</feature>
<protein>
    <submittedName>
        <fullName evidence="2">Uncharacterized protein</fullName>
    </submittedName>
</protein>
<accession>A0A423HSK1</accession>
<dbReference type="AlphaFoldDB" id="A0A423HSK1"/>
<keyword evidence="1" id="KW-0175">Coiled coil</keyword>